<evidence type="ECO:0000256" key="1">
    <source>
        <dbReference type="SAM" id="MobiDB-lite"/>
    </source>
</evidence>
<feature type="domain" description="S phase cyclin A-associated protein in the endoplasmic reticulum N-terminal" evidence="2">
    <location>
        <begin position="584"/>
        <end position="642"/>
    </location>
</feature>
<keyword evidence="5" id="KW-1185">Reference proteome</keyword>
<dbReference type="PANTHER" id="PTHR31434">
    <property type="entry name" value="S PHASE CYCLIN A-ASSOCIATED PROTEIN IN THE ENDOPLASMIC RETICULUM"/>
    <property type="match status" value="1"/>
</dbReference>
<feature type="region of interest" description="Disordered" evidence="1">
    <location>
        <begin position="247"/>
        <end position="270"/>
    </location>
</feature>
<evidence type="ECO:0000313" key="4">
    <source>
        <dbReference type="EnsemblPlants" id="Pp3c1_9760V3.1"/>
    </source>
</evidence>
<feature type="compositionally biased region" description="Low complexity" evidence="1">
    <location>
        <begin position="829"/>
        <end position="841"/>
    </location>
</feature>
<gene>
    <name evidence="3" type="ORF">PHYPA_000450</name>
</gene>
<dbReference type="Pfam" id="PF16501">
    <property type="entry name" value="SCAPER_N"/>
    <property type="match status" value="1"/>
</dbReference>
<dbReference type="Gramene" id="Pp3c1_9760V3.2">
    <property type="protein sequence ID" value="Pp3c1_9760V3.2"/>
    <property type="gene ID" value="Pp3c1_9760"/>
</dbReference>
<feature type="region of interest" description="Disordered" evidence="1">
    <location>
        <begin position="1486"/>
        <end position="1511"/>
    </location>
</feature>
<feature type="compositionally biased region" description="Basic and acidic residues" evidence="1">
    <location>
        <begin position="1497"/>
        <end position="1508"/>
    </location>
</feature>
<dbReference type="Gramene" id="Pp3c1_9760V3.1">
    <property type="protein sequence ID" value="Pp3c1_9760V3.1"/>
    <property type="gene ID" value="Pp3c1_9760"/>
</dbReference>
<dbReference type="EnsemblPlants" id="Pp3c1_9760V3.1">
    <property type="protein sequence ID" value="Pp3c1_9760V3.1"/>
    <property type="gene ID" value="Pp3c1_9760"/>
</dbReference>
<organism evidence="3">
    <name type="scientific">Physcomitrium patens</name>
    <name type="common">Spreading-leaved earth moss</name>
    <name type="synonym">Physcomitrella patens</name>
    <dbReference type="NCBI Taxonomy" id="3218"/>
    <lineage>
        <taxon>Eukaryota</taxon>
        <taxon>Viridiplantae</taxon>
        <taxon>Streptophyta</taxon>
        <taxon>Embryophyta</taxon>
        <taxon>Bryophyta</taxon>
        <taxon>Bryophytina</taxon>
        <taxon>Bryopsida</taxon>
        <taxon>Funariidae</taxon>
        <taxon>Funariales</taxon>
        <taxon>Funariaceae</taxon>
        <taxon>Physcomitrium</taxon>
    </lineage>
</organism>
<reference evidence="3 5" key="2">
    <citation type="journal article" date="2018" name="Plant J.">
        <title>The Physcomitrella patens chromosome-scale assembly reveals moss genome structure and evolution.</title>
        <authorList>
            <person name="Lang D."/>
            <person name="Ullrich K.K."/>
            <person name="Murat F."/>
            <person name="Fuchs J."/>
            <person name="Jenkins J."/>
            <person name="Haas F.B."/>
            <person name="Piednoel M."/>
            <person name="Gundlach H."/>
            <person name="Van Bel M."/>
            <person name="Meyberg R."/>
            <person name="Vives C."/>
            <person name="Morata J."/>
            <person name="Symeonidi A."/>
            <person name="Hiss M."/>
            <person name="Muchero W."/>
            <person name="Kamisugi Y."/>
            <person name="Saleh O."/>
            <person name="Blanc G."/>
            <person name="Decker E.L."/>
            <person name="van Gessel N."/>
            <person name="Grimwood J."/>
            <person name="Hayes R.D."/>
            <person name="Graham S.W."/>
            <person name="Gunter L.E."/>
            <person name="McDaniel S.F."/>
            <person name="Hoernstein S.N.W."/>
            <person name="Larsson A."/>
            <person name="Li F.W."/>
            <person name="Perroud P.F."/>
            <person name="Phillips J."/>
            <person name="Ranjan P."/>
            <person name="Rokshar D.S."/>
            <person name="Rothfels C.J."/>
            <person name="Schneider L."/>
            <person name="Shu S."/>
            <person name="Stevenson D.W."/>
            <person name="Thummler F."/>
            <person name="Tillich M."/>
            <person name="Villarreal Aguilar J.C."/>
            <person name="Widiez T."/>
            <person name="Wong G.K."/>
            <person name="Wymore A."/>
            <person name="Zhang Y."/>
            <person name="Zimmer A.D."/>
            <person name="Quatrano R.S."/>
            <person name="Mayer K.F.X."/>
            <person name="Goodstein D."/>
            <person name="Casacuberta J.M."/>
            <person name="Vandepoele K."/>
            <person name="Reski R."/>
            <person name="Cuming A.C."/>
            <person name="Tuskan G.A."/>
            <person name="Maumus F."/>
            <person name="Salse J."/>
            <person name="Schmutz J."/>
            <person name="Rensing S.A."/>
        </authorList>
    </citation>
    <scope>NUCLEOTIDE SEQUENCE [LARGE SCALE GENOMIC DNA]</scope>
    <source>
        <strain evidence="4 5">cv. Gransden 2004</strain>
    </source>
</reference>
<dbReference type="STRING" id="3218.A0A2K1L7L2"/>
<dbReference type="PANTHER" id="PTHR31434:SF2">
    <property type="entry name" value="S PHASE CYCLIN A-ASSOCIATED PROTEIN IN THE ENDOPLASMIC RETICULUM"/>
    <property type="match status" value="1"/>
</dbReference>
<reference evidence="4" key="3">
    <citation type="submission" date="2020-12" db="UniProtKB">
        <authorList>
            <consortium name="EnsemblPlants"/>
        </authorList>
    </citation>
    <scope>IDENTIFICATION</scope>
</reference>
<dbReference type="PaxDb" id="3218-PP1S38_24V6.1"/>
<dbReference type="EnsemblPlants" id="Pp3c1_9760V3.2">
    <property type="protein sequence ID" value="Pp3c1_9760V3.2"/>
    <property type="gene ID" value="Pp3c1_9760"/>
</dbReference>
<sequence>MESHGGGIYAGEACEGEMVFESFLVPEIVALSEENSSVLEADLGRERKFELACGEVKYFQPDVVSPKHSTQALDNTVRSESVSSKCCNCAEFYEKMNEKWSWPEEHHSGQAQSTVRSVNSFQSTTDQLRVMCVQNLRSSAPVTTMVDSLYLENDRNICTQDFADSLNGLSLFEMGEQSKKGVVSDYLLASSDSNDSNTPADDFQRSPLVSFTKESIPREGFSDDLELMEEGSKLLLEDASSKQNLQHTLKGESCTNSRLSKSQGVSSSQLGSLADDERDLVCDVEEQRYSLISAATCGTDLPRFKGGDFEMEELETMQAESNTDVIIDSTCTAPCMDLLKDVQEVESPDLDKEFQVFDSSHGESEQGVIFSIGQQTDCPGSVVVQPDVREAVVVAVQISTEENLTKNGEENRLAIPSEATLAVGIAEAFYETKTASDLALLTMGELGFCLPPGVATLQSAEAKNAEEARKPIISLDRKTPELTSRSTAFSFENQLIELCNLGLGGPMQAASEDNASIQVLDSQNPGSDGGVSVAESLKVNNCAFKEELEESSSINMAFVPVTLEGSCEDYRPGNNGEAKAGKGQEKIQQHLWCYLFENMIRAIDELYCLCDLESDAEKIKEALLVLDDAGIDFEHLKARVDGFDRVNKGSRSSRTASAKIINSFLSTKKDLLQRRPHSTAWEVRRMACSQEQAGMPTPSLEDFKRVNGTSQSHSLQGPRNHADARQPDSSESLPFQGPACVATTTSPRQEGCREKESTICDSELFTGRSFDLACKRSAPSLSLVDRYTSPTAFSVHRACSKKRQISAPTGSVTGIEVWKKKRNWQDTLSPPRTRSSRASRSSRPDRKSKERVRVLHGKLASPKGRKGSSKETKDVDGEQACAHCIQMALENEEVQRLSNTQEKPSRASAWQAARSLDLRRGMHSQQERGDSRAQAGVAQIARRAWNKSSKVREFRPIDSLNEEKEKLDLQEKLQGSESQGAERLHSLRLKRKEDIAKEEDVQERRRQLDAERSQLLTVVRRKKEEVKTRQEEESKISDATLEARATYQIRKKDAWIISQQEEAEFLEQKLSDRLLESSLRRKIYLEKIKERALMDFEKQDKLSKDILNELVGMRDQSLSFGGLASRRQKVPPNEICNNEAHKDGPMRGSHEGVALVSLVGNHKGTWVQTTKNKSKLIRQRLISRKTEYCEPPAGIEGRGLGTATVIGGARSQIRKWMQELKRLQEIKKPGSLTSSLLVISEIEKYLEEREPMLHAARQQGLIDYIATALPASHSSRHEPSAFTVALLRLLMVVLFLPANRSYFIARNLLPPLIPMLSMALRAFSSSGSVNNRGVLSHKISVVSKERSASPSEGQEKLTTMREVLEGLLSVTSSIIGHTCIDDHLFQMQEDLAELVVACEVLRNLQILFALYDRLRMEVAAIPGPIILGLRLLEALTGPGGKMLSTAHETPVNIVGRPLQPTPELKSIQENLGSQKLVDVKKACSNGSSAGIRASGSPDDKTGKFEAKASNKNSRPNLGAVVQLEFHIDGKNQQTMSSSRKLLLKEIVETGLVGLPSLLTDILLQANQRVTTDQVGSILQSNFGEVAISVLRVINNAARLNLFLVQNVLVYMILKTMASLSRSL</sequence>
<feature type="region of interest" description="Disordered" evidence="1">
    <location>
        <begin position="691"/>
        <end position="753"/>
    </location>
</feature>
<dbReference type="InParanoid" id="A0A2K1L7L2"/>
<protein>
    <recommendedName>
        <fullName evidence="2">S phase cyclin A-associated protein in the endoplasmic reticulum N-terminal domain-containing protein</fullName>
    </recommendedName>
</protein>
<feature type="region of interest" description="Disordered" evidence="1">
    <location>
        <begin position="823"/>
        <end position="875"/>
    </location>
</feature>
<name>A0A2K1L7L2_PHYPA</name>
<feature type="compositionally biased region" description="Low complexity" evidence="1">
    <location>
        <begin position="257"/>
        <end position="270"/>
    </location>
</feature>
<proteinExistence type="predicted"/>
<dbReference type="Proteomes" id="UP000006727">
    <property type="component" value="Chromosome 1"/>
</dbReference>
<reference evidence="3 5" key="1">
    <citation type="journal article" date="2008" name="Science">
        <title>The Physcomitrella genome reveals evolutionary insights into the conquest of land by plants.</title>
        <authorList>
            <person name="Rensing S."/>
            <person name="Lang D."/>
            <person name="Zimmer A."/>
            <person name="Terry A."/>
            <person name="Salamov A."/>
            <person name="Shapiro H."/>
            <person name="Nishiyama T."/>
            <person name="Perroud P.-F."/>
            <person name="Lindquist E."/>
            <person name="Kamisugi Y."/>
            <person name="Tanahashi T."/>
            <person name="Sakakibara K."/>
            <person name="Fujita T."/>
            <person name="Oishi K."/>
            <person name="Shin-I T."/>
            <person name="Kuroki Y."/>
            <person name="Toyoda A."/>
            <person name="Suzuki Y."/>
            <person name="Hashimoto A."/>
            <person name="Yamaguchi K."/>
            <person name="Sugano A."/>
            <person name="Kohara Y."/>
            <person name="Fujiyama A."/>
            <person name="Anterola A."/>
            <person name="Aoki S."/>
            <person name="Ashton N."/>
            <person name="Barbazuk W.B."/>
            <person name="Barker E."/>
            <person name="Bennetzen J."/>
            <person name="Bezanilla M."/>
            <person name="Blankenship R."/>
            <person name="Cho S.H."/>
            <person name="Dutcher S."/>
            <person name="Estelle M."/>
            <person name="Fawcett J.A."/>
            <person name="Gundlach H."/>
            <person name="Hanada K."/>
            <person name="Heyl A."/>
            <person name="Hicks K.A."/>
            <person name="Hugh J."/>
            <person name="Lohr M."/>
            <person name="Mayer K."/>
            <person name="Melkozernov A."/>
            <person name="Murata T."/>
            <person name="Nelson D."/>
            <person name="Pils B."/>
            <person name="Prigge M."/>
            <person name="Reiss B."/>
            <person name="Renner T."/>
            <person name="Rombauts S."/>
            <person name="Rushton P."/>
            <person name="Sanderfoot A."/>
            <person name="Schween G."/>
            <person name="Shiu S.-H."/>
            <person name="Stueber K."/>
            <person name="Theodoulou F.L."/>
            <person name="Tu H."/>
            <person name="Van de Peer Y."/>
            <person name="Verrier P.J."/>
            <person name="Waters E."/>
            <person name="Wood A."/>
            <person name="Yang L."/>
            <person name="Cove D."/>
            <person name="Cuming A."/>
            <person name="Hasebe M."/>
            <person name="Lucas S."/>
            <person name="Mishler D.B."/>
            <person name="Reski R."/>
            <person name="Grigoriev I."/>
            <person name="Quatrano R.S."/>
            <person name="Boore J.L."/>
        </authorList>
    </citation>
    <scope>NUCLEOTIDE SEQUENCE [LARGE SCALE GENOMIC DNA]</scope>
    <source>
        <strain evidence="4 5">cv. Gransden 2004</strain>
    </source>
</reference>
<accession>A0A2K1L7L2</accession>
<feature type="compositionally biased region" description="Polar residues" evidence="1">
    <location>
        <begin position="707"/>
        <end position="717"/>
    </location>
</feature>
<evidence type="ECO:0000259" key="2">
    <source>
        <dbReference type="Pfam" id="PF16501"/>
    </source>
</evidence>
<dbReference type="EMBL" id="ABEU02000001">
    <property type="protein sequence ID" value="PNR62026.1"/>
    <property type="molecule type" value="Genomic_DNA"/>
</dbReference>
<feature type="compositionally biased region" description="Basic and acidic residues" evidence="1">
    <location>
        <begin position="842"/>
        <end position="853"/>
    </location>
</feature>
<evidence type="ECO:0000313" key="3">
    <source>
        <dbReference type="EMBL" id="PNR62026.1"/>
    </source>
</evidence>
<evidence type="ECO:0000313" key="5">
    <source>
        <dbReference type="Proteomes" id="UP000006727"/>
    </source>
</evidence>
<dbReference type="InterPro" id="IPR032446">
    <property type="entry name" value="SCAPER_N"/>
</dbReference>